<reference evidence="1" key="1">
    <citation type="submission" date="2020-09" db="EMBL/GenBank/DDBJ databases">
        <authorList>
            <person name="Kim M.K."/>
        </authorList>
    </citation>
    <scope>NUCLEOTIDE SEQUENCE</scope>
    <source>
        <strain evidence="1">BT702</strain>
    </source>
</reference>
<dbReference type="AlphaFoldDB" id="A0A927AVX8"/>
<name>A0A927AVX8_9BACT</name>
<organism evidence="1 2">
    <name type="scientific">Spirosoma profusum</name>
    <dbReference type="NCBI Taxonomy" id="2771354"/>
    <lineage>
        <taxon>Bacteria</taxon>
        <taxon>Pseudomonadati</taxon>
        <taxon>Bacteroidota</taxon>
        <taxon>Cytophagia</taxon>
        <taxon>Cytophagales</taxon>
        <taxon>Cytophagaceae</taxon>
        <taxon>Spirosoma</taxon>
    </lineage>
</organism>
<accession>A0A927AVX8</accession>
<proteinExistence type="predicted"/>
<dbReference type="EMBL" id="JACWZY010000055">
    <property type="protein sequence ID" value="MBD2705420.1"/>
    <property type="molecule type" value="Genomic_DNA"/>
</dbReference>
<comment type="caution">
    <text evidence="1">The sequence shown here is derived from an EMBL/GenBank/DDBJ whole genome shotgun (WGS) entry which is preliminary data.</text>
</comment>
<evidence type="ECO:0000313" key="2">
    <source>
        <dbReference type="Proteomes" id="UP000598820"/>
    </source>
</evidence>
<sequence length="124" mass="13676">MKIILIIGMNTHTIDYTNPELPKGITAEMIEQGTKATVNKLSSIGFQAELFLIDAGTVAPGNLEQLVRRVNYDGIVVGNGIRGVASNFILFEQIINIIHENAPKSKIIFNTLPNNTDEAVKRWL</sequence>
<dbReference type="Proteomes" id="UP000598820">
    <property type="component" value="Unassembled WGS sequence"/>
</dbReference>
<gene>
    <name evidence="1" type="ORF">IC229_32720</name>
</gene>
<evidence type="ECO:0000313" key="1">
    <source>
        <dbReference type="EMBL" id="MBD2705420.1"/>
    </source>
</evidence>
<protein>
    <submittedName>
        <fullName evidence="1">Uncharacterized protein</fullName>
    </submittedName>
</protein>
<keyword evidence="2" id="KW-1185">Reference proteome</keyword>